<keyword evidence="2" id="KW-1185">Reference proteome</keyword>
<dbReference type="AlphaFoldDB" id="A0A081CAP2"/>
<proteinExistence type="predicted"/>
<evidence type="ECO:0000313" key="2">
    <source>
        <dbReference type="Proteomes" id="UP000030661"/>
    </source>
</evidence>
<protein>
    <submittedName>
        <fullName evidence="1">Uncharacterized protein</fullName>
    </submittedName>
</protein>
<dbReference type="HOGENOM" id="CLU_1341074_0_0_0"/>
<accession>A0A081CAP2</accession>
<dbReference type="Proteomes" id="UP000030661">
    <property type="component" value="Unassembled WGS sequence"/>
</dbReference>
<reference evidence="1" key="1">
    <citation type="journal article" date="2015" name="PeerJ">
        <title>First genomic representation of candidate bacterial phylum KSB3 points to enhanced environmental sensing as a trigger of wastewater bulking.</title>
        <authorList>
            <person name="Sekiguchi Y."/>
            <person name="Ohashi A."/>
            <person name="Parks D.H."/>
            <person name="Yamauchi T."/>
            <person name="Tyson G.W."/>
            <person name="Hugenholtz P."/>
        </authorList>
    </citation>
    <scope>NUCLEOTIDE SEQUENCE [LARGE SCALE GENOMIC DNA]</scope>
</reference>
<organism evidence="1">
    <name type="scientific">Vecturithrix granuli</name>
    <dbReference type="NCBI Taxonomy" id="1499967"/>
    <lineage>
        <taxon>Bacteria</taxon>
        <taxon>Candidatus Moduliflexota</taxon>
        <taxon>Candidatus Vecturitrichia</taxon>
        <taxon>Candidatus Vecturitrichales</taxon>
        <taxon>Candidatus Vecturitrichaceae</taxon>
        <taxon>Candidatus Vecturithrix</taxon>
    </lineage>
</organism>
<sequence>MWRNCCVSNPSRDYSAFLQKLQISFHVQSSVSNPSRDYSAFLQSHCKWRCCLYTIVSNPSRDYSAFLLDEVINKYLALAAFQTLPGIIPRFYSFFPNLSRWKMGFVSNPSRDYSAFLRAEGLKNPLEFHLFQTLPGIIPRFYVKQFLVTGGSLLPFQTLPGIIPRFYFSYPFPPPQPFKRFQTLPGIIPRFYRMRLKNSNITRKKRFKPFQGLFRVSTNAESSVIA</sequence>
<name>A0A081CAP2_VECG1</name>
<evidence type="ECO:0000313" key="1">
    <source>
        <dbReference type="EMBL" id="GAK61647.1"/>
    </source>
</evidence>
<gene>
    <name evidence="1" type="ORF">U27_01548</name>
</gene>
<dbReference type="EMBL" id="DF820481">
    <property type="protein sequence ID" value="GAK61647.1"/>
    <property type="molecule type" value="Genomic_DNA"/>
</dbReference>